<proteinExistence type="inferred from homology"/>
<dbReference type="InterPro" id="IPR018119">
    <property type="entry name" value="Strictosidine_synth_cons-reg"/>
</dbReference>
<dbReference type="PANTHER" id="PTHR10426">
    <property type="entry name" value="STRICTOSIDINE SYNTHASE-RELATED"/>
    <property type="match status" value="1"/>
</dbReference>
<dbReference type="Gene3D" id="2.120.10.30">
    <property type="entry name" value="TolB, C-terminal domain"/>
    <property type="match status" value="1"/>
</dbReference>
<dbReference type="PANTHER" id="PTHR10426:SF88">
    <property type="entry name" value="ADIPOCYTE PLASMA MEMBRANE-ASSOCIATED PROTEIN HEMOMUCIN-RELATED"/>
    <property type="match status" value="1"/>
</dbReference>
<feature type="domain" description="Strictosidine synthase conserved region" evidence="4">
    <location>
        <begin position="210"/>
        <end position="273"/>
    </location>
</feature>
<gene>
    <name evidence="5" type="primary">YLS2</name>
    <name evidence="5" type="ORF">SO694_00040146</name>
</gene>
<sequence length="396" mass="41467">MGVPSTAALCAVVAYVVYPLTQRMPPPYDGVAASAVSAADLDLYPGQPGGTPIPPVLEGAWAPNDRLRAATRLFEGIVAGSESVATLDGGDLLLVDKFGWVWISAGGTATPTRTWYVGPGRPLGFHAHRGKLLVACSTKGLLELDLESGALRILANVATDTREPLNYVNDLAVDGATGDVYFSSSTELGVRRDGRSGKRVIQRDGTRGFYDTMQGYLMNLMRGDHSGRLLKYDARTGATTTLAAGLAYANGVALSPDASFAVVAETNRARLMRVDLATGEMSVFVDGLPALPDGVTAAADGFWIAGIARPAPVAAKLAPYPALRTLAAHVAPYVFPVFAKPWSGALKVGFDGAPLDALYDPTGERVSTMSCVVQHGPRLYLGNLAGDFVSVVDLGS</sequence>
<comment type="caution">
    <text evidence="5">The sequence shown here is derived from an EMBL/GenBank/DDBJ whole genome shotgun (WGS) entry which is preliminary data.</text>
</comment>
<dbReference type="Pfam" id="PF03088">
    <property type="entry name" value="Str_synth"/>
    <property type="match status" value="1"/>
</dbReference>
<protein>
    <submittedName>
        <fullName evidence="5">Strictosidine synthase</fullName>
    </submittedName>
</protein>
<evidence type="ECO:0000313" key="5">
    <source>
        <dbReference type="EMBL" id="KAK7248699.1"/>
    </source>
</evidence>
<accession>A0ABR1G6X9</accession>
<dbReference type="EMBL" id="JBBJCI010000087">
    <property type="protein sequence ID" value="KAK7248699.1"/>
    <property type="molecule type" value="Genomic_DNA"/>
</dbReference>
<reference evidence="5 6" key="1">
    <citation type="submission" date="2024-03" db="EMBL/GenBank/DDBJ databases">
        <title>Aureococcus anophagefferens CCMP1851 and Kratosvirus quantuckense: Draft genome of a second virus-susceptible host strain in the model system.</title>
        <authorList>
            <person name="Chase E."/>
            <person name="Truchon A.R."/>
            <person name="Schepens W."/>
            <person name="Wilhelm S.W."/>
        </authorList>
    </citation>
    <scope>NUCLEOTIDE SEQUENCE [LARGE SCALE GENOMIC DNA]</scope>
    <source>
        <strain evidence="5 6">CCMP1851</strain>
    </source>
</reference>
<dbReference type="SUPFAM" id="SSF63829">
    <property type="entry name" value="Calcium-dependent phosphotriesterase"/>
    <property type="match status" value="1"/>
</dbReference>
<evidence type="ECO:0000259" key="4">
    <source>
        <dbReference type="Pfam" id="PF03088"/>
    </source>
</evidence>
<dbReference type="InterPro" id="IPR011042">
    <property type="entry name" value="6-blade_b-propeller_TolB-like"/>
</dbReference>
<organism evidence="5 6">
    <name type="scientific">Aureococcus anophagefferens</name>
    <name type="common">Harmful bloom alga</name>
    <dbReference type="NCBI Taxonomy" id="44056"/>
    <lineage>
        <taxon>Eukaryota</taxon>
        <taxon>Sar</taxon>
        <taxon>Stramenopiles</taxon>
        <taxon>Ochrophyta</taxon>
        <taxon>Pelagophyceae</taxon>
        <taxon>Pelagomonadales</taxon>
        <taxon>Pelagomonadaceae</taxon>
        <taxon>Aureococcus</taxon>
    </lineage>
</organism>
<keyword evidence="6" id="KW-1185">Reference proteome</keyword>
<name>A0ABR1G6X9_AURAN</name>
<evidence type="ECO:0000256" key="1">
    <source>
        <dbReference type="ARBA" id="ARBA00009191"/>
    </source>
</evidence>
<comment type="similarity">
    <text evidence="1">Belongs to the strictosidine synthase family.</text>
</comment>
<keyword evidence="3" id="KW-0325">Glycoprotein</keyword>
<dbReference type="Proteomes" id="UP001363151">
    <property type="component" value="Unassembled WGS sequence"/>
</dbReference>
<evidence type="ECO:0000313" key="6">
    <source>
        <dbReference type="Proteomes" id="UP001363151"/>
    </source>
</evidence>
<evidence type="ECO:0000256" key="3">
    <source>
        <dbReference type="ARBA" id="ARBA00023180"/>
    </source>
</evidence>
<keyword evidence="2" id="KW-0597">Phosphoprotein</keyword>
<evidence type="ECO:0000256" key="2">
    <source>
        <dbReference type="ARBA" id="ARBA00022553"/>
    </source>
</evidence>